<feature type="compositionally biased region" description="Polar residues" evidence="1">
    <location>
        <begin position="50"/>
        <end position="66"/>
    </location>
</feature>
<sequence length="131" mass="14936">MNSSPLKNGNCNNKRLRTCTSNSMEMPQSSKIKRRLSYIQQQQEGEDVGPSTSFSSISGLNNDNTNSQQQQSQILSDARLTGEFLQEDAFNETKVKERTEQLADFHAKFIELIQSLPLNIQMRKFLVYENA</sequence>
<evidence type="ECO:0000313" key="2">
    <source>
        <dbReference type="Proteomes" id="UP000887561"/>
    </source>
</evidence>
<protein>
    <submittedName>
        <fullName evidence="3">Uncharacterized protein</fullName>
    </submittedName>
</protein>
<dbReference type="Proteomes" id="UP000887561">
    <property type="component" value="Unplaced"/>
</dbReference>
<accession>A0A915LJ38</accession>
<evidence type="ECO:0000256" key="1">
    <source>
        <dbReference type="SAM" id="MobiDB-lite"/>
    </source>
</evidence>
<reference evidence="3" key="1">
    <citation type="submission" date="2022-11" db="UniProtKB">
        <authorList>
            <consortium name="WormBaseParasite"/>
        </authorList>
    </citation>
    <scope>IDENTIFICATION</scope>
</reference>
<keyword evidence="2" id="KW-1185">Reference proteome</keyword>
<proteinExistence type="predicted"/>
<feature type="compositionally biased region" description="Polar residues" evidence="1">
    <location>
        <begin position="1"/>
        <end position="30"/>
    </location>
</feature>
<evidence type="ECO:0000313" key="3">
    <source>
        <dbReference type="WBParaSite" id="scaffold11496_cov204.g15626"/>
    </source>
</evidence>
<dbReference type="AlphaFoldDB" id="A0A915LJ38"/>
<feature type="region of interest" description="Disordered" evidence="1">
    <location>
        <begin position="1"/>
        <end position="76"/>
    </location>
</feature>
<organism evidence="2 3">
    <name type="scientific">Meloidogyne javanica</name>
    <name type="common">Root-knot nematode worm</name>
    <dbReference type="NCBI Taxonomy" id="6303"/>
    <lineage>
        <taxon>Eukaryota</taxon>
        <taxon>Metazoa</taxon>
        <taxon>Ecdysozoa</taxon>
        <taxon>Nematoda</taxon>
        <taxon>Chromadorea</taxon>
        <taxon>Rhabditida</taxon>
        <taxon>Tylenchina</taxon>
        <taxon>Tylenchomorpha</taxon>
        <taxon>Tylenchoidea</taxon>
        <taxon>Meloidogynidae</taxon>
        <taxon>Meloidogyninae</taxon>
        <taxon>Meloidogyne</taxon>
        <taxon>Meloidogyne incognita group</taxon>
    </lineage>
</organism>
<name>A0A915LJ38_MELJA</name>
<dbReference type="WBParaSite" id="scaffold11496_cov204.g15626">
    <property type="protein sequence ID" value="scaffold11496_cov204.g15626"/>
    <property type="gene ID" value="scaffold11496_cov204.g15626"/>
</dbReference>